<sequence>MLQWSRTHVGPAGVWRCRCVAWAALLVAVLTSRGAVASAKDEKLIAYVHVGHGKVASTSFQNSLLRNAKLLEESYNIAQFKLPGCSGNTFAMALGRVFHYGNPDPIPNDRMELGWGHHPPSEKCKAGHKGVIEASRVLVGDFIKQGKNVILSSEYFGSWTTQSAEYLKDVFDGFELRVLVMVRHPLRWAMSLHAQNWRHKRTNEWLSELVDNAVKHQMNRTIATSVDSLNQFVEVIGPAQTFVGSLDGIIAAHYAPDQGILQKFCGVDPDKVVSAHSNASPSHYALEMIHFLSEFAGKKLLRWPRYDRQMADFEEDLQRFSDTLGEECWQCHDYADDFAPAEYAFQRAVDETGATELFFDEEKDVEQARYYPLGSLVICHGDAKKLAADKPRAKQILAEIDAFKQKWG</sequence>
<dbReference type="EMBL" id="HBEA01014129">
    <property type="protein sequence ID" value="CAD8261291.1"/>
    <property type="molecule type" value="Transcribed_RNA"/>
</dbReference>
<proteinExistence type="predicted"/>
<organism evidence="2">
    <name type="scientific">Pinguiococcus pyrenoidosus</name>
    <dbReference type="NCBI Taxonomy" id="172671"/>
    <lineage>
        <taxon>Eukaryota</taxon>
        <taxon>Sar</taxon>
        <taxon>Stramenopiles</taxon>
        <taxon>Ochrophyta</taxon>
        <taxon>Pinguiophyceae</taxon>
        <taxon>Pinguiochrysidales</taxon>
        <taxon>Pinguiochrysidaceae</taxon>
        <taxon>Pinguiococcus</taxon>
    </lineage>
</organism>
<evidence type="ECO:0000313" key="2">
    <source>
        <dbReference type="EMBL" id="CAD8261291.1"/>
    </source>
</evidence>
<dbReference type="SUPFAM" id="SSF52540">
    <property type="entry name" value="P-loop containing nucleoside triphosphate hydrolases"/>
    <property type="match status" value="1"/>
</dbReference>
<dbReference type="AlphaFoldDB" id="A0A7R9YEB7"/>
<feature type="chain" id="PRO_5031169372" description="Sulfotransferase domain-containing protein" evidence="1">
    <location>
        <begin position="38"/>
        <end position="408"/>
    </location>
</feature>
<dbReference type="Gene3D" id="3.40.50.300">
    <property type="entry name" value="P-loop containing nucleotide triphosphate hydrolases"/>
    <property type="match status" value="1"/>
</dbReference>
<dbReference type="InterPro" id="IPR027417">
    <property type="entry name" value="P-loop_NTPase"/>
</dbReference>
<accession>A0A7R9YEB7</accession>
<evidence type="ECO:0008006" key="3">
    <source>
        <dbReference type="Google" id="ProtNLM"/>
    </source>
</evidence>
<evidence type="ECO:0000256" key="1">
    <source>
        <dbReference type="SAM" id="SignalP"/>
    </source>
</evidence>
<reference evidence="2" key="1">
    <citation type="submission" date="2021-01" db="EMBL/GenBank/DDBJ databases">
        <authorList>
            <person name="Corre E."/>
            <person name="Pelletier E."/>
            <person name="Niang G."/>
            <person name="Scheremetjew M."/>
            <person name="Finn R."/>
            <person name="Kale V."/>
            <person name="Holt S."/>
            <person name="Cochrane G."/>
            <person name="Meng A."/>
            <person name="Brown T."/>
            <person name="Cohen L."/>
        </authorList>
    </citation>
    <scope>NUCLEOTIDE SEQUENCE</scope>
    <source>
        <strain evidence="2">CCMP2078</strain>
    </source>
</reference>
<name>A0A7R9YEB7_9STRA</name>
<feature type="signal peptide" evidence="1">
    <location>
        <begin position="1"/>
        <end position="37"/>
    </location>
</feature>
<gene>
    <name evidence="2" type="ORF">PPYR1160_LOCUS10793</name>
</gene>
<protein>
    <recommendedName>
        <fullName evidence="3">Sulfotransferase domain-containing protein</fullName>
    </recommendedName>
</protein>
<keyword evidence="1" id="KW-0732">Signal</keyword>